<organism evidence="1">
    <name type="scientific">Anopheles funestus</name>
    <name type="common">African malaria mosquito</name>
    <dbReference type="NCBI Taxonomy" id="62324"/>
    <lineage>
        <taxon>Eukaryota</taxon>
        <taxon>Metazoa</taxon>
        <taxon>Ecdysozoa</taxon>
        <taxon>Arthropoda</taxon>
        <taxon>Hexapoda</taxon>
        <taxon>Insecta</taxon>
        <taxon>Pterygota</taxon>
        <taxon>Neoptera</taxon>
        <taxon>Endopterygota</taxon>
        <taxon>Diptera</taxon>
        <taxon>Nematocera</taxon>
        <taxon>Culicoidea</taxon>
        <taxon>Culicidae</taxon>
        <taxon>Anophelinae</taxon>
        <taxon>Anopheles</taxon>
    </lineage>
</organism>
<evidence type="ECO:0000313" key="1">
    <source>
        <dbReference type="EnsemblMetazoa" id="AFUN021168-PA"/>
    </source>
</evidence>
<protein>
    <submittedName>
        <fullName evidence="1">Uncharacterized protein</fullName>
    </submittedName>
</protein>
<accession>A0A4Y0BKM3</accession>
<dbReference type="AlphaFoldDB" id="A0A4Y0BKM3"/>
<proteinExistence type="predicted"/>
<dbReference type="VEuPathDB" id="VectorBase:AFUN021168"/>
<name>A0A4Y0BKM3_ANOFN</name>
<dbReference type="EnsemblMetazoa" id="AFUN021168-RA">
    <property type="protein sequence ID" value="AFUN021168-PA"/>
    <property type="gene ID" value="AFUN021168"/>
</dbReference>
<reference evidence="1" key="1">
    <citation type="submission" date="2020-05" db="UniProtKB">
        <authorList>
            <consortium name="EnsemblMetazoa"/>
        </authorList>
    </citation>
    <scope>IDENTIFICATION</scope>
    <source>
        <strain evidence="1">FUMOZ</strain>
    </source>
</reference>
<sequence length="87" mass="10270">MIIPFKVSSECITKYQFCHAMLQQTELQHCCRIEELIPRHVRTICQERAAADHNPGSNAYDMCQEHAYLRSWAPLMVTRYIWKCSTH</sequence>